<organism evidence="2 3">
    <name type="scientific">Pseudomonas sivasensis</name>
    <dbReference type="NCBI Taxonomy" id="1880678"/>
    <lineage>
        <taxon>Bacteria</taxon>
        <taxon>Pseudomonadati</taxon>
        <taxon>Pseudomonadota</taxon>
        <taxon>Gammaproteobacteria</taxon>
        <taxon>Pseudomonadales</taxon>
        <taxon>Pseudomonadaceae</taxon>
        <taxon>Pseudomonas</taxon>
    </lineage>
</organism>
<proteinExistence type="predicted"/>
<dbReference type="RefSeq" id="WP_181642881.1">
    <property type="nucleotide sequence ID" value="NZ_JAAOWU010000001.1"/>
</dbReference>
<dbReference type="EMBL" id="JBIUWZ010000038">
    <property type="protein sequence ID" value="MFJ2680698.1"/>
    <property type="molecule type" value="Genomic_DNA"/>
</dbReference>
<keyword evidence="1" id="KW-0472">Membrane</keyword>
<evidence type="ECO:0000313" key="3">
    <source>
        <dbReference type="Proteomes" id="UP001617213"/>
    </source>
</evidence>
<keyword evidence="1" id="KW-0812">Transmembrane</keyword>
<evidence type="ECO:0000313" key="2">
    <source>
        <dbReference type="EMBL" id="MFJ2680698.1"/>
    </source>
</evidence>
<keyword evidence="1" id="KW-1133">Transmembrane helix</keyword>
<accession>A0ABW8E7S1</accession>
<evidence type="ECO:0000256" key="1">
    <source>
        <dbReference type="SAM" id="Phobius"/>
    </source>
</evidence>
<feature type="transmembrane region" description="Helical" evidence="1">
    <location>
        <begin position="92"/>
        <end position="110"/>
    </location>
</feature>
<sequence>MLCSNQLSYVAKWRALFAQNGNASSIFIKIFSTLSIVYRKWPCWLAVGGVYTGMGLGNVRMIAGGLLGRMFGFTGMAALLGHRADAHDIKWVYTLGSVFALFGRLALFLARMQEV</sequence>
<dbReference type="Proteomes" id="UP001617213">
    <property type="component" value="Unassembled WGS sequence"/>
</dbReference>
<reference evidence="2 3" key="1">
    <citation type="submission" date="2024-10" db="EMBL/GenBank/DDBJ databases">
        <title>The Natural Products Discovery Center: Release of the First 8490 Sequenced Strains for Exploring Actinobacteria Biosynthetic Diversity.</title>
        <authorList>
            <person name="Kalkreuter E."/>
            <person name="Kautsar S.A."/>
            <person name="Yang D."/>
            <person name="Bader C.D."/>
            <person name="Teijaro C.N."/>
            <person name="Fluegel L."/>
            <person name="Davis C.M."/>
            <person name="Simpson J.R."/>
            <person name="Lauterbach L."/>
            <person name="Steele A.D."/>
            <person name="Gui C."/>
            <person name="Meng S."/>
            <person name="Li G."/>
            <person name="Viehrig K."/>
            <person name="Ye F."/>
            <person name="Su P."/>
            <person name="Kiefer A.F."/>
            <person name="Nichols A."/>
            <person name="Cepeda A.J."/>
            <person name="Yan W."/>
            <person name="Fan B."/>
            <person name="Jiang Y."/>
            <person name="Adhikari A."/>
            <person name="Zheng C.-J."/>
            <person name="Schuster L."/>
            <person name="Cowan T.M."/>
            <person name="Smanski M.J."/>
            <person name="Chevrette M.G."/>
            <person name="De Carvalho L.P.S."/>
            <person name="Shen B."/>
        </authorList>
    </citation>
    <scope>NUCLEOTIDE SEQUENCE [LARGE SCALE GENOMIC DNA]</scope>
    <source>
        <strain evidence="2 3">NPDC087581</strain>
    </source>
</reference>
<gene>
    <name evidence="2" type="ORF">ACIOWJ_21730</name>
</gene>
<keyword evidence="3" id="KW-1185">Reference proteome</keyword>
<feature type="transmembrane region" description="Helical" evidence="1">
    <location>
        <begin position="21"/>
        <end position="41"/>
    </location>
</feature>
<protein>
    <submittedName>
        <fullName evidence="2">Uncharacterized protein</fullName>
    </submittedName>
</protein>
<comment type="caution">
    <text evidence="2">The sequence shown here is derived from an EMBL/GenBank/DDBJ whole genome shotgun (WGS) entry which is preliminary data.</text>
</comment>
<name>A0ABW8E7S1_9PSED</name>